<dbReference type="PANTHER" id="PTHR35007:SF4">
    <property type="entry name" value="CONSERVED TRANSMEMBRANE PROTEIN-RELATED"/>
    <property type="match status" value="1"/>
</dbReference>
<dbReference type="RefSeq" id="WP_344043218.1">
    <property type="nucleotide sequence ID" value="NZ_BAAAPB010000001.1"/>
</dbReference>
<dbReference type="Proteomes" id="UP001500571">
    <property type="component" value="Unassembled WGS sequence"/>
</dbReference>
<comment type="subcellular location">
    <subcellularLocation>
        <location evidence="1">Cell membrane</location>
        <topology evidence="1">Multi-pass membrane protein</topology>
    </subcellularLocation>
</comment>
<evidence type="ECO:0000256" key="4">
    <source>
        <dbReference type="ARBA" id="ARBA00022989"/>
    </source>
</evidence>
<accession>A0ABP5BZV4</accession>
<keyword evidence="3" id="KW-0812">Transmembrane</keyword>
<feature type="domain" description="Type II secretion system protein GspF" evidence="6">
    <location>
        <begin position="59"/>
        <end position="177"/>
    </location>
</feature>
<evidence type="ECO:0000256" key="5">
    <source>
        <dbReference type="ARBA" id="ARBA00023136"/>
    </source>
</evidence>
<dbReference type="Pfam" id="PF00482">
    <property type="entry name" value="T2SSF"/>
    <property type="match status" value="1"/>
</dbReference>
<keyword evidence="2" id="KW-1003">Cell membrane</keyword>
<gene>
    <name evidence="7" type="ORF">GCM10009798_10970</name>
</gene>
<reference evidence="8" key="1">
    <citation type="journal article" date="2019" name="Int. J. Syst. Evol. Microbiol.">
        <title>The Global Catalogue of Microorganisms (GCM) 10K type strain sequencing project: providing services to taxonomists for standard genome sequencing and annotation.</title>
        <authorList>
            <consortium name="The Broad Institute Genomics Platform"/>
            <consortium name="The Broad Institute Genome Sequencing Center for Infectious Disease"/>
            <person name="Wu L."/>
            <person name="Ma J."/>
        </authorList>
    </citation>
    <scope>NUCLEOTIDE SEQUENCE [LARGE SCALE GENOMIC DNA]</scope>
    <source>
        <strain evidence="8">JCM 15309</strain>
    </source>
</reference>
<evidence type="ECO:0000313" key="8">
    <source>
        <dbReference type="Proteomes" id="UP001500571"/>
    </source>
</evidence>
<evidence type="ECO:0000256" key="2">
    <source>
        <dbReference type="ARBA" id="ARBA00022475"/>
    </source>
</evidence>
<evidence type="ECO:0000313" key="7">
    <source>
        <dbReference type="EMBL" id="GAA1953612.1"/>
    </source>
</evidence>
<sequence length="224" mass="22443">MPATLASLGALGVLVLLASPRLLVLGPAAIAVCAGGASLWHRRAARLSAARTATALVDACEQIAAELAAGQPPGRALDRAAGCWPVLAPVAEAARVGADVPGALRVAALTPGADGLRWVAAAWEVAHRTGQGLADAVDRVAADLRAEQATRRVVDGELASARATAKLVALLPLAALATGRGVGGDPWTFLLGTPVGLGCLAAGLGFGWLGLWWIEAIARGVEAA</sequence>
<dbReference type="InterPro" id="IPR018076">
    <property type="entry name" value="T2SS_GspF_dom"/>
</dbReference>
<keyword evidence="5" id="KW-0472">Membrane</keyword>
<organism evidence="7 8">
    <name type="scientific">Nocardioides panacihumi</name>
    <dbReference type="NCBI Taxonomy" id="400774"/>
    <lineage>
        <taxon>Bacteria</taxon>
        <taxon>Bacillati</taxon>
        <taxon>Actinomycetota</taxon>
        <taxon>Actinomycetes</taxon>
        <taxon>Propionibacteriales</taxon>
        <taxon>Nocardioidaceae</taxon>
        <taxon>Nocardioides</taxon>
    </lineage>
</organism>
<dbReference type="PANTHER" id="PTHR35007">
    <property type="entry name" value="INTEGRAL MEMBRANE PROTEIN-RELATED"/>
    <property type="match status" value="1"/>
</dbReference>
<comment type="caution">
    <text evidence="7">The sequence shown here is derived from an EMBL/GenBank/DDBJ whole genome shotgun (WGS) entry which is preliminary data.</text>
</comment>
<proteinExistence type="predicted"/>
<evidence type="ECO:0000256" key="3">
    <source>
        <dbReference type="ARBA" id="ARBA00022692"/>
    </source>
</evidence>
<name>A0ABP5BZV4_9ACTN</name>
<evidence type="ECO:0000256" key="1">
    <source>
        <dbReference type="ARBA" id="ARBA00004651"/>
    </source>
</evidence>
<keyword evidence="8" id="KW-1185">Reference proteome</keyword>
<evidence type="ECO:0000259" key="6">
    <source>
        <dbReference type="Pfam" id="PF00482"/>
    </source>
</evidence>
<dbReference type="EMBL" id="BAAAPB010000001">
    <property type="protein sequence ID" value="GAA1953612.1"/>
    <property type="molecule type" value="Genomic_DNA"/>
</dbReference>
<keyword evidence="4" id="KW-1133">Transmembrane helix</keyword>
<protein>
    <recommendedName>
        <fullName evidence="6">Type II secretion system protein GspF domain-containing protein</fullName>
    </recommendedName>
</protein>